<evidence type="ECO:0000256" key="4">
    <source>
        <dbReference type="ARBA" id="ARBA00022741"/>
    </source>
</evidence>
<feature type="transmembrane region" description="Helical" evidence="8">
    <location>
        <begin position="122"/>
        <end position="151"/>
    </location>
</feature>
<dbReference type="Proteomes" id="UP000275772">
    <property type="component" value="Unassembled WGS sequence"/>
</dbReference>
<evidence type="ECO:0000256" key="3">
    <source>
        <dbReference type="ARBA" id="ARBA00022692"/>
    </source>
</evidence>
<evidence type="ECO:0000256" key="1">
    <source>
        <dbReference type="ARBA" id="ARBA00004141"/>
    </source>
</evidence>
<dbReference type="InterPro" id="IPR027417">
    <property type="entry name" value="P-loop_NTPase"/>
</dbReference>
<evidence type="ECO:0000313" key="10">
    <source>
        <dbReference type="EMBL" id="SZF05070.1"/>
    </source>
</evidence>
<feature type="transmembrane region" description="Helical" evidence="8">
    <location>
        <begin position="584"/>
        <end position="607"/>
    </location>
</feature>
<dbReference type="VEuPathDB" id="FungiDB:BLGHR1_15870"/>
<sequence>MASLNTTCISGAEPVRLNTDGTCNLGFLCLNSTIENPPTFCAPTPECLVHRLQSVDNVCYEPQGDHEPIICAPGYFCSPGGKTVEKCPKGHFCSLGAVEPTPCGPASICPSGAWKELVMDGFIAVIVIDFVLLVLMFKPVMALAATLFRVLMGGSPSSRASSTLTVSDIEEDAGRPASTINDDEYTSEKDRFSRFATSVKRCVGSTDVGMSFSFKNVSRTLESGKEIVAPQTGHIEKGTLWGVMGASGAGKTSFVNLIMGKTEQTDGEIFVNRVPCRISKFKRLIGYVPQDDVLMAELTVRENIMHSARIRLPSTWTDTECTVHVDTLISCLGLSHVQHNVVGDAVESYISGGQRKRVSIGMELAAAPLALFLDEPTSGLDSTSALSIVRLLKTLSQLGVTIICIIHQPRLEILEILDGIHLLGRGRQLYHGKISDVASHFESMGFDISGRSNVADAIMDIISDNSTILDRAGRHVDLKDMAETWCSKNPVPIEVPSEKNNPNSQAELEALMQSAASRGALWHKQASLCFTRSIKQQWQQKKSFALEIGVGATAGLLIGLSLYPTNGIHFQGIYKAPFELLSSAVTYSLVPQIGLFCCLSISLAAAAPGVKIFGEEKQIYWREASAGHSRSAYYVGKVISTLPRISISAIHYTAFFYILATPLMNFWRAYVVNLMYFYCIYGLASITSMLVRREDGPLMAMIVSLIISVFSGYGPPLSSVEMWHMSWFWRSCPGVWYTEALYDQNLKPLEYLYDIRAAELSTRFVRGRFGVDVILLAIIGSIYRVFAYFGLTLLDRHKQR</sequence>
<evidence type="ECO:0000313" key="11">
    <source>
        <dbReference type="Proteomes" id="UP000275772"/>
    </source>
</evidence>
<dbReference type="PROSITE" id="PS00211">
    <property type="entry name" value="ABC_TRANSPORTER_1"/>
    <property type="match status" value="1"/>
</dbReference>
<dbReference type="InterPro" id="IPR050352">
    <property type="entry name" value="ABCG_transporters"/>
</dbReference>
<keyword evidence="5" id="KW-0067">ATP-binding</keyword>
<keyword evidence="6 8" id="KW-1133">Transmembrane helix</keyword>
<accession>A0A383V094</accession>
<feature type="transmembrane region" description="Helical" evidence="8">
    <location>
        <begin position="773"/>
        <end position="794"/>
    </location>
</feature>
<dbReference type="GO" id="GO:0016020">
    <property type="term" value="C:membrane"/>
    <property type="evidence" value="ECO:0007669"/>
    <property type="project" value="UniProtKB-SubCell"/>
</dbReference>
<proteinExistence type="predicted"/>
<gene>
    <name evidence="10" type="ORF">BLGHR1_15870</name>
</gene>
<dbReference type="Pfam" id="PF00005">
    <property type="entry name" value="ABC_tran"/>
    <property type="match status" value="1"/>
</dbReference>
<feature type="domain" description="ABC transporter" evidence="9">
    <location>
        <begin position="212"/>
        <end position="450"/>
    </location>
</feature>
<keyword evidence="2" id="KW-0813">Transport</keyword>
<keyword evidence="3 8" id="KW-0812">Transmembrane</keyword>
<dbReference type="Pfam" id="PF01061">
    <property type="entry name" value="ABC2_membrane"/>
    <property type="match status" value="1"/>
</dbReference>
<dbReference type="PANTHER" id="PTHR48041">
    <property type="entry name" value="ABC TRANSPORTER G FAMILY MEMBER 28"/>
    <property type="match status" value="1"/>
</dbReference>
<keyword evidence="4" id="KW-0547">Nucleotide-binding</keyword>
<evidence type="ECO:0000256" key="8">
    <source>
        <dbReference type="SAM" id="Phobius"/>
    </source>
</evidence>
<feature type="transmembrane region" description="Helical" evidence="8">
    <location>
        <begin position="649"/>
        <end position="667"/>
    </location>
</feature>
<feature type="transmembrane region" description="Helical" evidence="8">
    <location>
        <begin position="698"/>
        <end position="715"/>
    </location>
</feature>
<feature type="transmembrane region" description="Helical" evidence="8">
    <location>
        <begin position="544"/>
        <end position="564"/>
    </location>
</feature>
<evidence type="ECO:0000259" key="9">
    <source>
        <dbReference type="PROSITE" id="PS50893"/>
    </source>
</evidence>
<dbReference type="GO" id="GO:0140359">
    <property type="term" value="F:ABC-type transporter activity"/>
    <property type="evidence" value="ECO:0007669"/>
    <property type="project" value="InterPro"/>
</dbReference>
<dbReference type="Gene3D" id="3.40.50.300">
    <property type="entry name" value="P-loop containing nucleotide triphosphate hydrolases"/>
    <property type="match status" value="1"/>
</dbReference>
<dbReference type="GO" id="GO:0005524">
    <property type="term" value="F:ATP binding"/>
    <property type="evidence" value="ECO:0007669"/>
    <property type="project" value="UniProtKB-KW"/>
</dbReference>
<dbReference type="SUPFAM" id="SSF52540">
    <property type="entry name" value="P-loop containing nucleoside triphosphate hydrolases"/>
    <property type="match status" value="1"/>
</dbReference>
<dbReference type="InterPro" id="IPR013525">
    <property type="entry name" value="ABC2_TM"/>
</dbReference>
<dbReference type="EMBL" id="UNSH01000071">
    <property type="protein sequence ID" value="SZF05070.1"/>
    <property type="molecule type" value="Genomic_DNA"/>
</dbReference>
<dbReference type="InterPro" id="IPR003439">
    <property type="entry name" value="ABC_transporter-like_ATP-bd"/>
</dbReference>
<dbReference type="InterPro" id="IPR017871">
    <property type="entry name" value="ABC_transporter-like_CS"/>
</dbReference>
<organism evidence="10 11">
    <name type="scientific">Blumeria hordei</name>
    <name type="common">Barley powdery mildew</name>
    <name type="synonym">Blumeria graminis f. sp. hordei</name>
    <dbReference type="NCBI Taxonomy" id="2867405"/>
    <lineage>
        <taxon>Eukaryota</taxon>
        <taxon>Fungi</taxon>
        <taxon>Dikarya</taxon>
        <taxon>Ascomycota</taxon>
        <taxon>Pezizomycotina</taxon>
        <taxon>Leotiomycetes</taxon>
        <taxon>Erysiphales</taxon>
        <taxon>Erysiphaceae</taxon>
        <taxon>Blumeria</taxon>
    </lineage>
</organism>
<evidence type="ECO:0000256" key="7">
    <source>
        <dbReference type="ARBA" id="ARBA00023136"/>
    </source>
</evidence>
<comment type="subcellular location">
    <subcellularLocation>
        <location evidence="1">Membrane</location>
        <topology evidence="1">Multi-pass membrane protein</topology>
    </subcellularLocation>
</comment>
<evidence type="ECO:0000256" key="6">
    <source>
        <dbReference type="ARBA" id="ARBA00022989"/>
    </source>
</evidence>
<dbReference type="FunFam" id="3.40.50.300:FF:000367">
    <property type="entry name" value="ABC transporter G family member 24"/>
    <property type="match status" value="1"/>
</dbReference>
<dbReference type="SMART" id="SM00382">
    <property type="entry name" value="AAA"/>
    <property type="match status" value="1"/>
</dbReference>
<dbReference type="GO" id="GO:0016887">
    <property type="term" value="F:ATP hydrolysis activity"/>
    <property type="evidence" value="ECO:0007669"/>
    <property type="project" value="InterPro"/>
</dbReference>
<reference evidence="10 11" key="1">
    <citation type="submission" date="2017-11" db="EMBL/GenBank/DDBJ databases">
        <authorList>
            <person name="Kracher B."/>
        </authorList>
    </citation>
    <scope>NUCLEOTIDE SEQUENCE [LARGE SCALE GENOMIC DNA]</scope>
    <source>
        <strain evidence="10 11">RACE1</strain>
    </source>
</reference>
<dbReference type="InterPro" id="IPR003593">
    <property type="entry name" value="AAA+_ATPase"/>
</dbReference>
<feature type="transmembrane region" description="Helical" evidence="8">
    <location>
        <begin position="673"/>
        <end position="691"/>
    </location>
</feature>
<dbReference type="PROSITE" id="PS50893">
    <property type="entry name" value="ABC_TRANSPORTER_2"/>
    <property type="match status" value="1"/>
</dbReference>
<dbReference type="PANTHER" id="PTHR48041:SF91">
    <property type="entry name" value="ABC TRANSPORTER G FAMILY MEMBER 28"/>
    <property type="match status" value="1"/>
</dbReference>
<name>A0A383V094_BLUHO</name>
<dbReference type="AlphaFoldDB" id="A0A383V094"/>
<evidence type="ECO:0000256" key="2">
    <source>
        <dbReference type="ARBA" id="ARBA00022448"/>
    </source>
</evidence>
<protein>
    <recommendedName>
        <fullName evidence="9">ABC transporter domain-containing protein</fullName>
    </recommendedName>
</protein>
<evidence type="ECO:0000256" key="5">
    <source>
        <dbReference type="ARBA" id="ARBA00022840"/>
    </source>
</evidence>
<keyword evidence="7 8" id="KW-0472">Membrane</keyword>